<accession>A0AAN6Y9V9</accession>
<keyword evidence="9" id="KW-1133">Transmembrane helix</keyword>
<dbReference type="AlphaFoldDB" id="A0AAN6Y9V9"/>
<comment type="caution">
    <text evidence="10">The sequence shown here is derived from an EMBL/GenBank/DDBJ whole genome shotgun (WGS) entry which is preliminary data.</text>
</comment>
<name>A0AAN6Y9V9_9PEZI</name>
<proteinExistence type="inferred from homology"/>
<protein>
    <submittedName>
        <fullName evidence="10">Cytochrome P450</fullName>
    </submittedName>
</protein>
<keyword evidence="6 8" id="KW-0408">Iron</keyword>
<feature type="transmembrane region" description="Helical" evidence="9">
    <location>
        <begin position="20"/>
        <end position="42"/>
    </location>
</feature>
<dbReference type="PANTHER" id="PTHR24305">
    <property type="entry name" value="CYTOCHROME P450"/>
    <property type="match status" value="1"/>
</dbReference>
<gene>
    <name evidence="10" type="ORF">QBC37DRAFT_281852</name>
</gene>
<evidence type="ECO:0000256" key="4">
    <source>
        <dbReference type="ARBA" id="ARBA00022723"/>
    </source>
</evidence>
<evidence type="ECO:0000256" key="2">
    <source>
        <dbReference type="ARBA" id="ARBA00010617"/>
    </source>
</evidence>
<dbReference type="InterPro" id="IPR001128">
    <property type="entry name" value="Cyt_P450"/>
</dbReference>
<dbReference type="PRINTS" id="PR00463">
    <property type="entry name" value="EP450I"/>
</dbReference>
<feature type="binding site" description="axial binding residue" evidence="8">
    <location>
        <position position="474"/>
    </location>
    <ligand>
        <name>heme</name>
        <dbReference type="ChEBI" id="CHEBI:30413"/>
    </ligand>
    <ligandPart>
        <name>Fe</name>
        <dbReference type="ChEBI" id="CHEBI:18248"/>
    </ligandPart>
</feature>
<evidence type="ECO:0000256" key="9">
    <source>
        <dbReference type="SAM" id="Phobius"/>
    </source>
</evidence>
<dbReference type="SUPFAM" id="SSF48264">
    <property type="entry name" value="Cytochrome P450"/>
    <property type="match status" value="1"/>
</dbReference>
<dbReference type="EMBL" id="MU858081">
    <property type="protein sequence ID" value="KAK4215358.1"/>
    <property type="molecule type" value="Genomic_DNA"/>
</dbReference>
<evidence type="ECO:0000313" key="10">
    <source>
        <dbReference type="EMBL" id="KAK4215358.1"/>
    </source>
</evidence>
<keyword evidence="7" id="KW-0503">Monooxygenase</keyword>
<dbReference type="CDD" id="cd11060">
    <property type="entry name" value="CYP57A1-like"/>
    <property type="match status" value="1"/>
</dbReference>
<keyword evidence="4 8" id="KW-0479">Metal-binding</keyword>
<feature type="transmembrane region" description="Helical" evidence="9">
    <location>
        <begin position="233"/>
        <end position="255"/>
    </location>
</feature>
<keyword evidence="3 8" id="KW-0349">Heme</keyword>
<keyword evidence="9" id="KW-0812">Transmembrane</keyword>
<dbReference type="PRINTS" id="PR00385">
    <property type="entry name" value="P450"/>
</dbReference>
<dbReference type="GO" id="GO:0016705">
    <property type="term" value="F:oxidoreductase activity, acting on paired donors, with incorporation or reduction of molecular oxygen"/>
    <property type="evidence" value="ECO:0007669"/>
    <property type="project" value="InterPro"/>
</dbReference>
<dbReference type="InterPro" id="IPR002401">
    <property type="entry name" value="Cyt_P450_E_grp-I"/>
</dbReference>
<dbReference type="Gene3D" id="1.10.630.10">
    <property type="entry name" value="Cytochrome P450"/>
    <property type="match status" value="1"/>
</dbReference>
<dbReference type="Pfam" id="PF00067">
    <property type="entry name" value="p450"/>
    <property type="match status" value="1"/>
</dbReference>
<evidence type="ECO:0000313" key="11">
    <source>
        <dbReference type="Proteomes" id="UP001301769"/>
    </source>
</evidence>
<evidence type="ECO:0000256" key="8">
    <source>
        <dbReference type="PIRSR" id="PIRSR602401-1"/>
    </source>
</evidence>
<dbReference type="Proteomes" id="UP001301769">
    <property type="component" value="Unassembled WGS sequence"/>
</dbReference>
<sequence length="536" mass="60334">MESFQIQLQPLLQAARSTPPVVVLPATVVSILLTYWLTTVVISSWRLRHFKGPWLAKFSNAWLAWASYSGRATDYYWAARQKYRTPLMRVGPDTLITDDPNIVRQINGLKAGYGRAKWYEAFHLDPYFHNMFSTRDLAYHDDIKSKTAAAYSGREVPGLEAHINGQLGELKKLIRTKYISTDKETKPFDFAHTSNYFALDALSTFGFGKAFGFLEQDTDIGEFLKKGRETFPFIGVVSMVPALSSIFFSSIYLSLFGPKVTDTKGLGKIFALSRSVVDPRFDAGGKKEDDFQQKDMLLTILTSLQGSFMQHGLNKQQCQAEVLLMILAGSDSTSGVIRSTMLALSTTPQVYKKLQDEIDTGIRKGKISSPITVAEAKALPYLQAVIYESIRYHPPVIGLNTKVVPSQGDTLAGMYVPGGTNIAVNPWALMRHEPTFGKDVDVFRPERFMNASPEERASMQRVVDLMFGAGRFMCAGKTVAWMELNKIFVELLRDFDFQIINIRKPCEEVLYIQFLMKNFLLRVTERPKIVPDALLN</sequence>
<evidence type="ECO:0000256" key="1">
    <source>
        <dbReference type="ARBA" id="ARBA00001971"/>
    </source>
</evidence>
<evidence type="ECO:0000256" key="3">
    <source>
        <dbReference type="ARBA" id="ARBA00022617"/>
    </source>
</evidence>
<dbReference type="GO" id="GO:0020037">
    <property type="term" value="F:heme binding"/>
    <property type="evidence" value="ECO:0007669"/>
    <property type="project" value="InterPro"/>
</dbReference>
<evidence type="ECO:0000256" key="5">
    <source>
        <dbReference type="ARBA" id="ARBA00023002"/>
    </source>
</evidence>
<keyword evidence="5" id="KW-0560">Oxidoreductase</keyword>
<organism evidence="10 11">
    <name type="scientific">Rhypophila decipiens</name>
    <dbReference type="NCBI Taxonomy" id="261697"/>
    <lineage>
        <taxon>Eukaryota</taxon>
        <taxon>Fungi</taxon>
        <taxon>Dikarya</taxon>
        <taxon>Ascomycota</taxon>
        <taxon>Pezizomycotina</taxon>
        <taxon>Sordariomycetes</taxon>
        <taxon>Sordariomycetidae</taxon>
        <taxon>Sordariales</taxon>
        <taxon>Naviculisporaceae</taxon>
        <taxon>Rhypophila</taxon>
    </lineage>
</organism>
<dbReference type="InterPro" id="IPR050121">
    <property type="entry name" value="Cytochrome_P450_monoxygenase"/>
</dbReference>
<keyword evidence="11" id="KW-1185">Reference proteome</keyword>
<dbReference type="PANTHER" id="PTHR24305:SF77">
    <property type="entry name" value="CYTOCHROME P450 MONOOXYGENASE"/>
    <property type="match status" value="1"/>
</dbReference>
<comment type="cofactor">
    <cofactor evidence="1 8">
        <name>heme</name>
        <dbReference type="ChEBI" id="CHEBI:30413"/>
    </cofactor>
</comment>
<evidence type="ECO:0000256" key="6">
    <source>
        <dbReference type="ARBA" id="ARBA00023004"/>
    </source>
</evidence>
<dbReference type="InterPro" id="IPR036396">
    <property type="entry name" value="Cyt_P450_sf"/>
</dbReference>
<keyword evidence="9" id="KW-0472">Membrane</keyword>
<dbReference type="GO" id="GO:0004497">
    <property type="term" value="F:monooxygenase activity"/>
    <property type="evidence" value="ECO:0007669"/>
    <property type="project" value="UniProtKB-KW"/>
</dbReference>
<reference evidence="10" key="1">
    <citation type="journal article" date="2023" name="Mol. Phylogenet. Evol.">
        <title>Genome-scale phylogeny and comparative genomics of the fungal order Sordariales.</title>
        <authorList>
            <person name="Hensen N."/>
            <person name="Bonometti L."/>
            <person name="Westerberg I."/>
            <person name="Brannstrom I.O."/>
            <person name="Guillou S."/>
            <person name="Cros-Aarteil S."/>
            <person name="Calhoun S."/>
            <person name="Haridas S."/>
            <person name="Kuo A."/>
            <person name="Mondo S."/>
            <person name="Pangilinan J."/>
            <person name="Riley R."/>
            <person name="LaButti K."/>
            <person name="Andreopoulos B."/>
            <person name="Lipzen A."/>
            <person name="Chen C."/>
            <person name="Yan M."/>
            <person name="Daum C."/>
            <person name="Ng V."/>
            <person name="Clum A."/>
            <person name="Steindorff A."/>
            <person name="Ohm R.A."/>
            <person name="Martin F."/>
            <person name="Silar P."/>
            <person name="Natvig D.O."/>
            <person name="Lalanne C."/>
            <person name="Gautier V."/>
            <person name="Ament-Velasquez S.L."/>
            <person name="Kruys A."/>
            <person name="Hutchinson M.I."/>
            <person name="Powell A.J."/>
            <person name="Barry K."/>
            <person name="Miller A.N."/>
            <person name="Grigoriev I.V."/>
            <person name="Debuchy R."/>
            <person name="Gladieux P."/>
            <person name="Hiltunen Thoren M."/>
            <person name="Johannesson H."/>
        </authorList>
    </citation>
    <scope>NUCLEOTIDE SEQUENCE</scope>
    <source>
        <strain evidence="10">PSN293</strain>
    </source>
</reference>
<reference evidence="10" key="2">
    <citation type="submission" date="2023-05" db="EMBL/GenBank/DDBJ databases">
        <authorList>
            <consortium name="Lawrence Berkeley National Laboratory"/>
            <person name="Steindorff A."/>
            <person name="Hensen N."/>
            <person name="Bonometti L."/>
            <person name="Westerberg I."/>
            <person name="Brannstrom I.O."/>
            <person name="Guillou S."/>
            <person name="Cros-Aarteil S."/>
            <person name="Calhoun S."/>
            <person name="Haridas S."/>
            <person name="Kuo A."/>
            <person name="Mondo S."/>
            <person name="Pangilinan J."/>
            <person name="Riley R."/>
            <person name="Labutti K."/>
            <person name="Andreopoulos B."/>
            <person name="Lipzen A."/>
            <person name="Chen C."/>
            <person name="Yanf M."/>
            <person name="Daum C."/>
            <person name="Ng V."/>
            <person name="Clum A."/>
            <person name="Ohm R."/>
            <person name="Martin F."/>
            <person name="Silar P."/>
            <person name="Natvig D."/>
            <person name="Lalanne C."/>
            <person name="Gautier V."/>
            <person name="Ament-Velasquez S.L."/>
            <person name="Kruys A."/>
            <person name="Hutchinson M.I."/>
            <person name="Powell A.J."/>
            <person name="Barry K."/>
            <person name="Miller A.N."/>
            <person name="Grigoriev I.V."/>
            <person name="Debuchy R."/>
            <person name="Gladieux P."/>
            <person name="Thoren M.H."/>
            <person name="Johannesson H."/>
        </authorList>
    </citation>
    <scope>NUCLEOTIDE SEQUENCE</scope>
    <source>
        <strain evidence="10">PSN293</strain>
    </source>
</reference>
<comment type="similarity">
    <text evidence="2">Belongs to the cytochrome P450 family.</text>
</comment>
<dbReference type="GO" id="GO:0005506">
    <property type="term" value="F:iron ion binding"/>
    <property type="evidence" value="ECO:0007669"/>
    <property type="project" value="InterPro"/>
</dbReference>
<evidence type="ECO:0000256" key="7">
    <source>
        <dbReference type="ARBA" id="ARBA00023033"/>
    </source>
</evidence>